<evidence type="ECO:0000256" key="3">
    <source>
        <dbReference type="SAM" id="MobiDB-lite"/>
    </source>
</evidence>
<dbReference type="eggNOG" id="ENOG502RZ3J">
    <property type="taxonomic scope" value="Eukaryota"/>
</dbReference>
<name>A0A0D3KM28_EMIH1</name>
<keyword evidence="7" id="KW-1185">Reference proteome</keyword>
<evidence type="ECO:0000256" key="1">
    <source>
        <dbReference type="ARBA" id="ARBA00006336"/>
    </source>
</evidence>
<feature type="transmembrane region" description="Helical" evidence="4">
    <location>
        <begin position="341"/>
        <end position="368"/>
    </location>
</feature>
<organism evidence="6 7">
    <name type="scientific">Emiliania huxleyi (strain CCMP1516)</name>
    <dbReference type="NCBI Taxonomy" id="280463"/>
    <lineage>
        <taxon>Eukaryota</taxon>
        <taxon>Haptista</taxon>
        <taxon>Haptophyta</taxon>
        <taxon>Prymnesiophyceae</taxon>
        <taxon>Isochrysidales</taxon>
        <taxon>Noelaerhabdaceae</taxon>
        <taxon>Emiliania</taxon>
    </lineage>
</organism>
<evidence type="ECO:0000256" key="2">
    <source>
        <dbReference type="ARBA" id="ARBA00022801"/>
    </source>
</evidence>
<dbReference type="InterPro" id="IPR036380">
    <property type="entry name" value="Isochorismatase-like_sf"/>
</dbReference>
<dbReference type="PaxDb" id="2903-EOD36813"/>
<reference evidence="6" key="2">
    <citation type="submission" date="2024-10" db="UniProtKB">
        <authorList>
            <consortium name="EnsemblProtists"/>
        </authorList>
    </citation>
    <scope>IDENTIFICATION</scope>
</reference>
<dbReference type="PANTHER" id="PTHR43540">
    <property type="entry name" value="PEROXYUREIDOACRYLATE/UREIDOACRYLATE AMIDOHYDROLASE-RELATED"/>
    <property type="match status" value="1"/>
</dbReference>
<dbReference type="STRING" id="2903.R1DMK6"/>
<feature type="transmembrane region" description="Helical" evidence="4">
    <location>
        <begin position="292"/>
        <end position="312"/>
    </location>
</feature>
<evidence type="ECO:0000313" key="6">
    <source>
        <dbReference type="EnsemblProtists" id="EOD36813"/>
    </source>
</evidence>
<keyword evidence="4" id="KW-0812">Transmembrane</keyword>
<feature type="transmembrane region" description="Helical" evidence="4">
    <location>
        <begin position="146"/>
        <end position="165"/>
    </location>
</feature>
<dbReference type="PANTHER" id="PTHR43540:SF16">
    <property type="entry name" value="ISOCHORISMATASE-LIKE DOMAIN-CONTAINING PROTEIN"/>
    <property type="match status" value="1"/>
</dbReference>
<dbReference type="Pfam" id="PF00857">
    <property type="entry name" value="Isochorismatase"/>
    <property type="match status" value="1"/>
</dbReference>
<dbReference type="CDD" id="cd00431">
    <property type="entry name" value="cysteine_hydrolases"/>
    <property type="match status" value="1"/>
</dbReference>
<keyword evidence="4" id="KW-1133">Transmembrane helix</keyword>
<feature type="domain" description="Isochorismatase-like" evidence="5">
    <location>
        <begin position="475"/>
        <end position="652"/>
    </location>
</feature>
<dbReference type="GO" id="GO:0016787">
    <property type="term" value="F:hydrolase activity"/>
    <property type="evidence" value="ECO:0007669"/>
    <property type="project" value="UniProtKB-KW"/>
</dbReference>
<evidence type="ECO:0000256" key="4">
    <source>
        <dbReference type="SAM" id="Phobius"/>
    </source>
</evidence>
<protein>
    <recommendedName>
        <fullName evidence="5">Isochorismatase-like domain-containing protein</fullName>
    </recommendedName>
</protein>
<proteinExistence type="inferred from homology"/>
<accession>A0A0D3KM28</accession>
<reference evidence="7" key="1">
    <citation type="journal article" date="2013" name="Nature">
        <title>Pan genome of the phytoplankton Emiliania underpins its global distribution.</title>
        <authorList>
            <person name="Read B.A."/>
            <person name="Kegel J."/>
            <person name="Klute M.J."/>
            <person name="Kuo A."/>
            <person name="Lefebvre S.C."/>
            <person name="Maumus F."/>
            <person name="Mayer C."/>
            <person name="Miller J."/>
            <person name="Monier A."/>
            <person name="Salamov A."/>
            <person name="Young J."/>
            <person name="Aguilar M."/>
            <person name="Claverie J.M."/>
            <person name="Frickenhaus S."/>
            <person name="Gonzalez K."/>
            <person name="Herman E.K."/>
            <person name="Lin Y.C."/>
            <person name="Napier J."/>
            <person name="Ogata H."/>
            <person name="Sarno A.F."/>
            <person name="Shmutz J."/>
            <person name="Schroeder D."/>
            <person name="de Vargas C."/>
            <person name="Verret F."/>
            <person name="von Dassow P."/>
            <person name="Valentin K."/>
            <person name="Van de Peer Y."/>
            <person name="Wheeler G."/>
            <person name="Dacks J.B."/>
            <person name="Delwiche C.F."/>
            <person name="Dyhrman S.T."/>
            <person name="Glockner G."/>
            <person name="John U."/>
            <person name="Richards T."/>
            <person name="Worden A.Z."/>
            <person name="Zhang X."/>
            <person name="Grigoriev I.V."/>
            <person name="Allen A.E."/>
            <person name="Bidle K."/>
            <person name="Borodovsky M."/>
            <person name="Bowler C."/>
            <person name="Brownlee C."/>
            <person name="Cock J.M."/>
            <person name="Elias M."/>
            <person name="Gladyshev V.N."/>
            <person name="Groth M."/>
            <person name="Guda C."/>
            <person name="Hadaegh A."/>
            <person name="Iglesias-Rodriguez M.D."/>
            <person name="Jenkins J."/>
            <person name="Jones B.M."/>
            <person name="Lawson T."/>
            <person name="Leese F."/>
            <person name="Lindquist E."/>
            <person name="Lobanov A."/>
            <person name="Lomsadze A."/>
            <person name="Malik S.B."/>
            <person name="Marsh M.E."/>
            <person name="Mackinder L."/>
            <person name="Mock T."/>
            <person name="Mueller-Roeber B."/>
            <person name="Pagarete A."/>
            <person name="Parker M."/>
            <person name="Probert I."/>
            <person name="Quesneville H."/>
            <person name="Raines C."/>
            <person name="Rensing S.A."/>
            <person name="Riano-Pachon D.M."/>
            <person name="Richier S."/>
            <person name="Rokitta S."/>
            <person name="Shiraiwa Y."/>
            <person name="Soanes D.M."/>
            <person name="van der Giezen M."/>
            <person name="Wahlund T.M."/>
            <person name="Williams B."/>
            <person name="Wilson W."/>
            <person name="Wolfe G."/>
            <person name="Wurch L.L."/>
        </authorList>
    </citation>
    <scope>NUCLEOTIDE SEQUENCE</scope>
</reference>
<dbReference type="Proteomes" id="UP000013827">
    <property type="component" value="Unassembled WGS sequence"/>
</dbReference>
<dbReference type="EnsemblProtists" id="EOD36813">
    <property type="protein sequence ID" value="EOD36813"/>
    <property type="gene ID" value="EMIHUDRAFT_201051"/>
</dbReference>
<dbReference type="SUPFAM" id="SSF52499">
    <property type="entry name" value="Isochorismatase-like hydrolases"/>
    <property type="match status" value="1"/>
</dbReference>
<dbReference type="KEGG" id="ehx:EMIHUDRAFT_201051"/>
<dbReference type="RefSeq" id="XP_005789242.1">
    <property type="nucleotide sequence ID" value="XM_005789185.1"/>
</dbReference>
<evidence type="ECO:0000313" key="7">
    <source>
        <dbReference type="Proteomes" id="UP000013827"/>
    </source>
</evidence>
<keyword evidence="2" id="KW-0378">Hydrolase</keyword>
<dbReference type="InterPro" id="IPR050272">
    <property type="entry name" value="Isochorismatase-like_hydrls"/>
</dbReference>
<dbReference type="InterPro" id="IPR000868">
    <property type="entry name" value="Isochorismatase-like_dom"/>
</dbReference>
<dbReference type="HOGENOM" id="CLU_409646_0_0_1"/>
<feature type="transmembrane region" description="Helical" evidence="4">
    <location>
        <begin position="206"/>
        <end position="228"/>
    </location>
</feature>
<comment type="similarity">
    <text evidence="1">Belongs to the isochorismatase family.</text>
</comment>
<keyword evidence="4" id="KW-0472">Membrane</keyword>
<sequence>MPVAAPGRVVFEYSVRRESQSPNSVASEALRPAPLEFDGEAEESADAKNTESPGRPRRPRSGAGTLKGVQAAVRLSINRQSGGSSVAGCISENTAASLEAVQAAVVQATAVAKRIEAGELQDGGLLEPKGTVLESRKRRQRLATQVVLWVVPLLCSVWFAAAVFFPPGAQDRVPALLWTPGATVWINGTVTCCPKPSLCSEGWAQLWLLIIARLSAFAMYPSLVLVFFSKCHATLRFLSRTFVAELLPLALFHGTHTFHGLVFASLALLHTVVHIVRWALRDEIIPYLGRWAGMSGAIGTTLMVAVTGSMLLPRLQRWPRVGRLAALGRAPFEIRFNVHYLFLPLIVVLCIHASRLMVATLVAACVWGGDYLYQVVCRTFRLDVVEFTRLEDGGVQVLWTNPRGFAPNSGEYVKIQIPWLPEPYGSQHPFSLYLREATAKGLSVANAAGGELQENRRVFSAAEAKGGSDVVPSKTALLMIEFQNEFTSEGGKLHLSVKDVMESQDMLAKCQRLCRTARTCGAKVFHLPITFEKADGSDNPNARLGILKGCQDGQLFRAFTWAADFHPMMTPSPGDVVVKGKRGLDSFPGTDLEARLREHGIETVVIGGLLTNCCVESTMRTAFEKGYNTVTLTDGTACFSAAEQDAATNGTFKARGSSRALDWRGRSGRAA</sequence>
<dbReference type="Gene3D" id="3.40.50.850">
    <property type="entry name" value="Isochorismatase-like"/>
    <property type="match status" value="1"/>
</dbReference>
<feature type="region of interest" description="Disordered" evidence="3">
    <location>
        <begin position="16"/>
        <end position="65"/>
    </location>
</feature>
<dbReference type="AlphaFoldDB" id="A0A0D3KM28"/>
<dbReference type="GeneID" id="17282083"/>
<evidence type="ECO:0000259" key="5">
    <source>
        <dbReference type="Pfam" id="PF00857"/>
    </source>
</evidence>